<gene>
    <name evidence="5" type="ORF">JBS370_LOCUS22483</name>
</gene>
<dbReference type="Pfam" id="PF13897">
    <property type="entry name" value="GOLD_2"/>
    <property type="match status" value="1"/>
</dbReference>
<dbReference type="Proteomes" id="UP000663836">
    <property type="component" value="Unassembled WGS sequence"/>
</dbReference>
<dbReference type="GO" id="GO:0000062">
    <property type="term" value="F:fatty-acyl-CoA binding"/>
    <property type="evidence" value="ECO:0007669"/>
    <property type="project" value="InterPro"/>
</dbReference>
<dbReference type="EMBL" id="CAJOBD010003149">
    <property type="protein sequence ID" value="CAF3931545.1"/>
    <property type="molecule type" value="Genomic_DNA"/>
</dbReference>
<name>A0A819JQV1_9BILA</name>
<evidence type="ECO:0008006" key="7">
    <source>
        <dbReference type="Google" id="ProtNLM"/>
    </source>
</evidence>
<protein>
    <recommendedName>
        <fullName evidence="7">Golgi resident protein GCP60-like</fullName>
    </recommendedName>
</protein>
<evidence type="ECO:0000259" key="3">
    <source>
        <dbReference type="PROSITE" id="PS50866"/>
    </source>
</evidence>
<dbReference type="InterPro" id="IPR036598">
    <property type="entry name" value="GOLD_dom_sf"/>
</dbReference>
<dbReference type="SUPFAM" id="SSF47027">
    <property type="entry name" value="Acyl-CoA binding protein"/>
    <property type="match status" value="1"/>
</dbReference>
<dbReference type="InterPro" id="IPR000582">
    <property type="entry name" value="Acyl-CoA-binding_protein"/>
</dbReference>
<dbReference type="InterPro" id="IPR014352">
    <property type="entry name" value="FERM/acyl-CoA-bd_prot_sf"/>
</dbReference>
<organism evidence="5 6">
    <name type="scientific">Rotaria sordida</name>
    <dbReference type="NCBI Taxonomy" id="392033"/>
    <lineage>
        <taxon>Eukaryota</taxon>
        <taxon>Metazoa</taxon>
        <taxon>Spiralia</taxon>
        <taxon>Gnathifera</taxon>
        <taxon>Rotifera</taxon>
        <taxon>Eurotatoria</taxon>
        <taxon>Bdelloidea</taxon>
        <taxon>Philodinida</taxon>
        <taxon>Philodinidae</taxon>
        <taxon>Rotaria</taxon>
    </lineage>
</organism>
<dbReference type="PROSITE" id="PS51228">
    <property type="entry name" value="ACB_2"/>
    <property type="match status" value="1"/>
</dbReference>
<sequence>MALYYDEILAGNCFGQINVTPPPPPPAKLNSTNEIDKKQLLNLSNQFTSTIEELFYLARKFLKENKEIQLKYGDNIRLIALSKQAKIGKWNSTYTQDVGFLDVVGNDRKQAWIALGDMSKEQAMEEYVKLLLDRCSMFRTYLETQHMENQDKDQLRNNYETYRRLEQEAERVRQYELEQVLRLEKQKKKREDLQRKQIQVVLNQQTYLQFKAYAEQQYRDNRLAQEELIRQLQEQHFQKYMQQIYQQQLIDQQLRTKPNMEQQLENVISTPPNILPTNNVVSPNIVTTSSPPTNEIPPSIPTNIDQSTVSFSQTIPLQSIPEIPPLGPAPTQLPPLIHPPPQSVVNTLVQDIKTEPNIPIQTQFETFHLDIPLESIPSVIPQLSISNNDLTEQQQQQLSSVENNNQLNTSQELNDENVIISSSTIDSNATINSNNESSLVSEQDKPDLLHNIELPIIAPANMWTRKDIKEFKDQIRKEKDAVIKIGSGETVTVRVPTHEDGQCIFWEFATDYYDLGFGVYFEWTKAESNTVTVHVSDSSDEDEENEDAEKKDIEKGSGSTNKPPKPRQNEIVPIYRRDCHEEVYAGSHSYPGHGVYLLKFDNSYSLWRSKTLYYRCEQIGAQELLSMLSDAELMSVKDTVTKSMISTCSSAEAIDACLKCSQSAMQLLRRKKIRRDILMQYLAKKSVPISPGADKVKLIKQIIDFWNKGSQSTSNNVSSSITLPSINQLSIQFTEWFYTSWNNLSTFQSDHFFPDCQLTLIHENHRRILGAYYVCDVLRSYVANRELRFCPNLQSNKVKESKHGLVLIQIHGTIHQHNTCIGIFDQSFGLVRDPNHSNNYLIKFCFLNIQTQEQQQQQQHQQQILSANQSTPTYLMDIMQNYDQTIQQEIDSTDYIIEDPDDDNDNDEND</sequence>
<evidence type="ECO:0000256" key="1">
    <source>
        <dbReference type="ARBA" id="ARBA00022990"/>
    </source>
</evidence>
<dbReference type="PANTHER" id="PTHR22973">
    <property type="entry name" value="LD35087P"/>
    <property type="match status" value="1"/>
</dbReference>
<dbReference type="GO" id="GO:0000139">
    <property type="term" value="C:Golgi membrane"/>
    <property type="evidence" value="ECO:0007669"/>
    <property type="project" value="TreeGrafter"/>
</dbReference>
<feature type="region of interest" description="Disordered" evidence="2">
    <location>
        <begin position="532"/>
        <end position="572"/>
    </location>
</feature>
<dbReference type="InterPro" id="IPR035984">
    <property type="entry name" value="Acyl-CoA-binding_sf"/>
</dbReference>
<dbReference type="FunFam" id="2.60.120.680:FF:000002">
    <property type="entry name" value="Putative Golgi resident protein GCP60"/>
    <property type="match status" value="1"/>
</dbReference>
<dbReference type="CDD" id="cd22265">
    <property type="entry name" value="UDM1_RNF168"/>
    <property type="match status" value="1"/>
</dbReference>
<evidence type="ECO:0000259" key="4">
    <source>
        <dbReference type="PROSITE" id="PS51228"/>
    </source>
</evidence>
<dbReference type="AlphaFoldDB" id="A0A819JQV1"/>
<feature type="compositionally biased region" description="Acidic residues" evidence="2">
    <location>
        <begin position="538"/>
        <end position="547"/>
    </location>
</feature>
<evidence type="ECO:0000313" key="5">
    <source>
        <dbReference type="EMBL" id="CAF3931545.1"/>
    </source>
</evidence>
<keyword evidence="1" id="KW-0007">Acetylation</keyword>
<reference evidence="5" key="1">
    <citation type="submission" date="2021-02" db="EMBL/GenBank/DDBJ databases">
        <authorList>
            <person name="Nowell W R."/>
        </authorList>
    </citation>
    <scope>NUCLEOTIDE SEQUENCE</scope>
</reference>
<dbReference type="Gene3D" id="2.60.120.680">
    <property type="entry name" value="GOLD domain"/>
    <property type="match status" value="1"/>
</dbReference>
<comment type="caution">
    <text evidence="5">The sequence shown here is derived from an EMBL/GenBank/DDBJ whole genome shotgun (WGS) entry which is preliminary data.</text>
</comment>
<feature type="domain" description="GOLD" evidence="3">
    <location>
        <begin position="468"/>
        <end position="618"/>
    </location>
</feature>
<evidence type="ECO:0000313" key="6">
    <source>
        <dbReference type="Proteomes" id="UP000663836"/>
    </source>
</evidence>
<dbReference type="PANTHER" id="PTHR22973:SF12">
    <property type="entry name" value="LD35087P"/>
    <property type="match status" value="1"/>
</dbReference>
<dbReference type="SUPFAM" id="SSF101576">
    <property type="entry name" value="Supernatant protein factor (SPF), C-terminal domain"/>
    <property type="match status" value="1"/>
</dbReference>
<dbReference type="Gene3D" id="1.20.80.10">
    <property type="match status" value="1"/>
</dbReference>
<feature type="domain" description="ACB" evidence="4">
    <location>
        <begin position="51"/>
        <end position="140"/>
    </location>
</feature>
<dbReference type="InterPro" id="IPR052269">
    <property type="entry name" value="Golgi-PI4KB_interaction"/>
</dbReference>
<accession>A0A819JQV1</accession>
<dbReference type="PROSITE" id="PS50866">
    <property type="entry name" value="GOLD"/>
    <property type="match status" value="1"/>
</dbReference>
<dbReference type="Pfam" id="PF00887">
    <property type="entry name" value="ACBP"/>
    <property type="match status" value="1"/>
</dbReference>
<proteinExistence type="predicted"/>
<evidence type="ECO:0000256" key="2">
    <source>
        <dbReference type="SAM" id="MobiDB-lite"/>
    </source>
</evidence>
<dbReference type="InterPro" id="IPR009038">
    <property type="entry name" value="GOLD_dom"/>
</dbReference>